<gene>
    <name evidence="6" type="ORF">IMC75_04940</name>
</gene>
<keyword evidence="6" id="KW-0378">Hydrolase</keyword>
<keyword evidence="6" id="KW-0540">Nuclease</keyword>
<evidence type="ECO:0000256" key="3">
    <source>
        <dbReference type="ARBA" id="ARBA00023125"/>
    </source>
</evidence>
<dbReference type="PANTHER" id="PTHR30408:SF12">
    <property type="entry name" value="TYPE I RESTRICTION ENZYME MJAVIII SPECIFICITY SUBUNIT"/>
    <property type="match status" value="1"/>
</dbReference>
<evidence type="ECO:0000259" key="5">
    <source>
        <dbReference type="Pfam" id="PF01420"/>
    </source>
</evidence>
<keyword evidence="3" id="KW-0238">DNA-binding</keyword>
<dbReference type="Gene3D" id="1.10.287.1120">
    <property type="entry name" value="Bipartite methylase S protein"/>
    <property type="match status" value="1"/>
</dbReference>
<dbReference type="Gene3D" id="3.90.220.20">
    <property type="entry name" value="DNA methylase specificity domains"/>
    <property type="match status" value="2"/>
</dbReference>
<evidence type="ECO:0000313" key="6">
    <source>
        <dbReference type="EMBL" id="QOQ89728.1"/>
    </source>
</evidence>
<evidence type="ECO:0000256" key="4">
    <source>
        <dbReference type="SAM" id="Coils"/>
    </source>
</evidence>
<accession>A0ABX6TWL6</accession>
<keyword evidence="4" id="KW-0175">Coiled coil</keyword>
<sequence length="410" mass="46700">MTNLPLGWEVKKLGDIVKLKNGFAFKSNLFCNDGIPIIRIKNIQNENIILDDLVFCNPNDYKNSLDNYLIFKNDILIAMSGATTGKIGIYNLNDKAYLNQRIGLLRIDNNILRKYVFWFLYCNSEQNLANAFGAAQPNLSTEQIHNIEIPIPPLQEQERIVGILDESFANIDESIKILEQDLLNLDELMQSALQKAFNPLKDNSKGNYQLPQGWEWKSLGDIAVTSSGGTPSRNKKEYWENGTIKWLKSGELNDGYINFIEENITQEAIENSSAKIFPKGTLLIAMYGATAGKLGILDLYSATNQAICAFLHKDNKNIKFFEKFLFYFLFFIRDKIIKDSFGGAQPNISQTYIKNLQIPLPPLQEQEQIASYLDELSLNIKDLKQNYKAQIKNLQELKKSLLDKAFKGRL</sequence>
<dbReference type="Pfam" id="PF01420">
    <property type="entry name" value="Methylase_S"/>
    <property type="match status" value="2"/>
</dbReference>
<dbReference type="InterPro" id="IPR000055">
    <property type="entry name" value="Restrct_endonuc_typeI_TRD"/>
</dbReference>
<keyword evidence="6" id="KW-0255">Endonuclease</keyword>
<dbReference type="EMBL" id="CP063079">
    <property type="protein sequence ID" value="QOQ89728.1"/>
    <property type="molecule type" value="Genomic_DNA"/>
</dbReference>
<dbReference type="GO" id="GO:0004519">
    <property type="term" value="F:endonuclease activity"/>
    <property type="evidence" value="ECO:0007669"/>
    <property type="project" value="UniProtKB-KW"/>
</dbReference>
<feature type="domain" description="Type I restriction modification DNA specificity" evidence="5">
    <location>
        <begin position="5"/>
        <end position="171"/>
    </location>
</feature>
<dbReference type="Proteomes" id="UP000595070">
    <property type="component" value="Chromosome"/>
</dbReference>
<evidence type="ECO:0000256" key="1">
    <source>
        <dbReference type="ARBA" id="ARBA00010923"/>
    </source>
</evidence>
<dbReference type="InterPro" id="IPR044946">
    <property type="entry name" value="Restrct_endonuc_typeI_TRD_sf"/>
</dbReference>
<feature type="coiled-coil region" evidence="4">
    <location>
        <begin position="373"/>
        <end position="404"/>
    </location>
</feature>
<reference evidence="6 7" key="1">
    <citation type="submission" date="2020-10" db="EMBL/GenBank/DDBJ databases">
        <title>Campylobacter and Helicobacter PacBio genomes.</title>
        <authorList>
            <person name="Lane C."/>
        </authorList>
    </citation>
    <scope>NUCLEOTIDE SEQUENCE [LARGE SCALE GENOMIC DNA]</scope>
    <source>
        <strain evidence="6 7">2016D-0074</strain>
    </source>
</reference>
<dbReference type="CDD" id="cd17515">
    <property type="entry name" value="RMtype1_S_MjaORF132P_Sau1132ORF3780P-TRD1-CR1_like"/>
    <property type="match status" value="1"/>
</dbReference>
<name>A0ABX6TWL6_9BACT</name>
<organism evidence="6 7">
    <name type="scientific">Campylobacter peloridis</name>
    <dbReference type="NCBI Taxonomy" id="488546"/>
    <lineage>
        <taxon>Bacteria</taxon>
        <taxon>Pseudomonadati</taxon>
        <taxon>Campylobacterota</taxon>
        <taxon>Epsilonproteobacteria</taxon>
        <taxon>Campylobacterales</taxon>
        <taxon>Campylobacteraceae</taxon>
        <taxon>Campylobacter</taxon>
    </lineage>
</organism>
<keyword evidence="2" id="KW-0680">Restriction system</keyword>
<comment type="similarity">
    <text evidence="1">Belongs to the type-I restriction system S methylase family.</text>
</comment>
<dbReference type="CDD" id="cd17278">
    <property type="entry name" value="RMtype1_S_LdeBORF1052P-TRD2-CR2"/>
    <property type="match status" value="1"/>
</dbReference>
<dbReference type="SUPFAM" id="SSF116734">
    <property type="entry name" value="DNA methylase specificity domain"/>
    <property type="match status" value="2"/>
</dbReference>
<evidence type="ECO:0000256" key="2">
    <source>
        <dbReference type="ARBA" id="ARBA00022747"/>
    </source>
</evidence>
<evidence type="ECO:0000313" key="7">
    <source>
        <dbReference type="Proteomes" id="UP000595070"/>
    </source>
</evidence>
<keyword evidence="7" id="KW-1185">Reference proteome</keyword>
<dbReference type="InterPro" id="IPR052021">
    <property type="entry name" value="Type-I_RS_S_subunit"/>
</dbReference>
<dbReference type="PANTHER" id="PTHR30408">
    <property type="entry name" value="TYPE-1 RESTRICTION ENZYME ECOKI SPECIFICITY PROTEIN"/>
    <property type="match status" value="1"/>
</dbReference>
<protein>
    <submittedName>
        <fullName evidence="6">Restriction endonuclease subunit S</fullName>
    </submittedName>
</protein>
<proteinExistence type="inferred from homology"/>
<feature type="domain" description="Type I restriction modification DNA specificity" evidence="5">
    <location>
        <begin position="211"/>
        <end position="392"/>
    </location>
</feature>